<accession>A0A1H3Z3S6</accession>
<evidence type="ECO:0000313" key="3">
    <source>
        <dbReference type="EMBL" id="SEA18365.1"/>
    </source>
</evidence>
<name>A0A1H3Z3S6_ALKAM</name>
<gene>
    <name evidence="3" type="ORF">SAMN04488051_10215</name>
</gene>
<dbReference type="Pfam" id="PF06812">
    <property type="entry name" value="ImpA_N"/>
    <property type="match status" value="1"/>
</dbReference>
<evidence type="ECO:0000259" key="2">
    <source>
        <dbReference type="Pfam" id="PF06812"/>
    </source>
</evidence>
<dbReference type="InterPro" id="IPR017740">
    <property type="entry name" value="TssA-like"/>
</dbReference>
<feature type="domain" description="ImpA N-terminal" evidence="2">
    <location>
        <begin position="15"/>
        <end position="142"/>
    </location>
</feature>
<protein>
    <submittedName>
        <fullName evidence="3">Type VI secretion system protein ImpA</fullName>
    </submittedName>
</protein>
<dbReference type="EMBL" id="FNRM01000002">
    <property type="protein sequence ID" value="SEA18365.1"/>
    <property type="molecule type" value="Genomic_DNA"/>
</dbReference>
<dbReference type="STRING" id="152573.SAMN04488051_10215"/>
<dbReference type="OrthoDB" id="9771118at2"/>
<dbReference type="PANTHER" id="PTHR37951">
    <property type="entry name" value="CYTOPLASMIC PROTEIN-RELATED"/>
    <property type="match status" value="1"/>
</dbReference>
<dbReference type="InterPro" id="IPR010657">
    <property type="entry name" value="ImpA_N"/>
</dbReference>
<feature type="compositionally biased region" description="Polar residues" evidence="1">
    <location>
        <begin position="287"/>
        <end position="296"/>
    </location>
</feature>
<evidence type="ECO:0000313" key="4">
    <source>
        <dbReference type="Proteomes" id="UP000198773"/>
    </source>
</evidence>
<evidence type="ECO:0000256" key="1">
    <source>
        <dbReference type="SAM" id="MobiDB-lite"/>
    </source>
</evidence>
<organism evidence="3 4">
    <name type="scientific">Alkalimonas amylolytica</name>
    <dbReference type="NCBI Taxonomy" id="152573"/>
    <lineage>
        <taxon>Bacteria</taxon>
        <taxon>Pseudomonadati</taxon>
        <taxon>Pseudomonadota</taxon>
        <taxon>Gammaproteobacteria</taxon>
        <taxon>Alkalimonas</taxon>
    </lineage>
</organism>
<reference evidence="3 4" key="1">
    <citation type="submission" date="2016-10" db="EMBL/GenBank/DDBJ databases">
        <authorList>
            <person name="de Groot N.N."/>
        </authorList>
    </citation>
    <scope>NUCLEOTIDE SEQUENCE [LARGE SCALE GENOMIC DNA]</scope>
    <source>
        <strain evidence="3 4">CGMCC 1.3430</strain>
    </source>
</reference>
<dbReference type="AlphaFoldDB" id="A0A1H3Z3S6"/>
<proteinExistence type="predicted"/>
<dbReference type="RefSeq" id="WP_091339656.1">
    <property type="nucleotide sequence ID" value="NZ_FNRM01000002.1"/>
</dbReference>
<feature type="region of interest" description="Disordered" evidence="1">
    <location>
        <begin position="277"/>
        <end position="296"/>
    </location>
</feature>
<dbReference type="PANTHER" id="PTHR37951:SF1">
    <property type="entry name" value="TYPE VI SECRETION SYSTEM COMPONENT TSSA1"/>
    <property type="match status" value="1"/>
</dbReference>
<dbReference type="NCBIfam" id="TIGR03363">
    <property type="entry name" value="VI_chp_8"/>
    <property type="match status" value="1"/>
</dbReference>
<dbReference type="Proteomes" id="UP000198773">
    <property type="component" value="Unassembled WGS sequence"/>
</dbReference>
<sequence length="367" mass="40723">MIDCDFVKPDSIAREIRPDARCGKDPRSDVSPGSRYYQLKDKRRSLRDAERSALMSDDESAPMLSEWMQLAEDIYDALSSEAKDLEYAAWLIEALCRTSGFVGLARSFDCARALIEQFWDDLYPQPDEDGLETRIAPLVGLNGYEGDGALISPILSIPLVISASESSFATWQYIRANEQSRKEDSKKQRSDHSVNLESIVQIVAETPAEHFVALLASMDEATQAFSALSTAMDAAMLGVPQPTSSILKAIQQCRDTVQYLTKNKLAAYHAEQEELLDDGTTEGEAAVSNSSPINKQVQTRQQVIQSLQDAAAFFRKTEPHSPMSYALEQIIHWSGLALPELLQELIDDNTSRNQFFRLTGINKGSGS</sequence>
<keyword evidence="4" id="KW-1185">Reference proteome</keyword>